<evidence type="ECO:0000259" key="7">
    <source>
        <dbReference type="Pfam" id="PF02687"/>
    </source>
</evidence>
<reference evidence="8 9" key="1">
    <citation type="submission" date="2020-03" db="EMBL/GenBank/DDBJ databases">
        <title>Assessment of the enzymatic potential of alkaline-tolerant lipase obtained from Bacillus luteus H11 (technogenic soil) for the bioremediation of saline soils contaminated with petroleum substances.</title>
        <authorList>
            <person name="Kalwasinska A."/>
        </authorList>
    </citation>
    <scope>NUCLEOTIDE SEQUENCE [LARGE SCALE GENOMIC DNA]</scope>
    <source>
        <strain evidence="8 9">H11</strain>
    </source>
</reference>
<evidence type="ECO:0000256" key="6">
    <source>
        <dbReference type="SAM" id="Phobius"/>
    </source>
</evidence>
<organism evidence="8 9">
    <name type="scientific">Alkalicoccus luteus</name>
    <dbReference type="NCBI Taxonomy" id="1237094"/>
    <lineage>
        <taxon>Bacteria</taxon>
        <taxon>Bacillati</taxon>
        <taxon>Bacillota</taxon>
        <taxon>Bacilli</taxon>
        <taxon>Bacillales</taxon>
        <taxon>Bacillaceae</taxon>
        <taxon>Alkalicoccus</taxon>
    </lineage>
</organism>
<evidence type="ECO:0000256" key="5">
    <source>
        <dbReference type="ARBA" id="ARBA00023136"/>
    </source>
</evidence>
<comment type="caution">
    <text evidence="8">The sequence shown here is derived from an EMBL/GenBank/DDBJ whole genome shotgun (WGS) entry which is preliminary data.</text>
</comment>
<name>A0A969TV29_9BACI</name>
<evidence type="ECO:0000256" key="4">
    <source>
        <dbReference type="ARBA" id="ARBA00022989"/>
    </source>
</evidence>
<dbReference type="Pfam" id="PF02687">
    <property type="entry name" value="FtsX"/>
    <property type="match status" value="1"/>
</dbReference>
<sequence>MTPKSFRKMINYESIFYGIKALLYGIPSSIGIMYLIHLSVTNTFDYGFTLPWMSLLYVGLAVFAIVGAAMLYSFSKIKKDNIIEAREHLI</sequence>
<dbReference type="EMBL" id="JAATHJ010000014">
    <property type="protein sequence ID" value="NJP37975.1"/>
    <property type="molecule type" value="Genomic_DNA"/>
</dbReference>
<comment type="subcellular location">
    <subcellularLocation>
        <location evidence="1">Cell membrane</location>
        <topology evidence="1">Multi-pass membrane protein</topology>
    </subcellularLocation>
</comment>
<keyword evidence="5 6" id="KW-0472">Membrane</keyword>
<keyword evidence="2" id="KW-1003">Cell membrane</keyword>
<protein>
    <submittedName>
        <fullName evidence="8">FtsX-like permease family protein</fullName>
    </submittedName>
</protein>
<evidence type="ECO:0000313" key="9">
    <source>
        <dbReference type="Proteomes" id="UP000752012"/>
    </source>
</evidence>
<dbReference type="InterPro" id="IPR003838">
    <property type="entry name" value="ABC3_permease_C"/>
</dbReference>
<evidence type="ECO:0000256" key="3">
    <source>
        <dbReference type="ARBA" id="ARBA00022692"/>
    </source>
</evidence>
<keyword evidence="9" id="KW-1185">Reference proteome</keyword>
<evidence type="ECO:0000313" key="8">
    <source>
        <dbReference type="EMBL" id="NJP37975.1"/>
    </source>
</evidence>
<accession>A0A969TV29</accession>
<keyword evidence="4 6" id="KW-1133">Transmembrane helix</keyword>
<dbReference type="AlphaFoldDB" id="A0A969TV29"/>
<feature type="transmembrane region" description="Helical" evidence="6">
    <location>
        <begin position="21"/>
        <end position="40"/>
    </location>
</feature>
<evidence type="ECO:0000256" key="1">
    <source>
        <dbReference type="ARBA" id="ARBA00004651"/>
    </source>
</evidence>
<gene>
    <name evidence="8" type="ORF">HCN83_10315</name>
</gene>
<keyword evidence="3 6" id="KW-0812">Transmembrane</keyword>
<dbReference type="Proteomes" id="UP000752012">
    <property type="component" value="Unassembled WGS sequence"/>
</dbReference>
<feature type="domain" description="ABC3 transporter permease C-terminal" evidence="7">
    <location>
        <begin position="1"/>
        <end position="82"/>
    </location>
</feature>
<proteinExistence type="predicted"/>
<evidence type="ECO:0000256" key="2">
    <source>
        <dbReference type="ARBA" id="ARBA00022475"/>
    </source>
</evidence>
<dbReference type="GO" id="GO:0005886">
    <property type="term" value="C:plasma membrane"/>
    <property type="evidence" value="ECO:0007669"/>
    <property type="project" value="UniProtKB-SubCell"/>
</dbReference>
<feature type="transmembrane region" description="Helical" evidence="6">
    <location>
        <begin position="52"/>
        <end position="74"/>
    </location>
</feature>